<accession>A0ABS9KQN5</accession>
<evidence type="ECO:0000259" key="3">
    <source>
        <dbReference type="PROSITE" id="PS51677"/>
    </source>
</evidence>
<dbReference type="CDD" id="cd10917">
    <property type="entry name" value="CE4_NodB_like_6s_7s"/>
    <property type="match status" value="1"/>
</dbReference>
<dbReference type="InterPro" id="IPR002509">
    <property type="entry name" value="NODB_dom"/>
</dbReference>
<evidence type="ECO:0000256" key="2">
    <source>
        <dbReference type="ARBA" id="ARBA00022801"/>
    </source>
</evidence>
<name>A0ABS9KQN5_9BACT</name>
<dbReference type="InterPro" id="IPR050248">
    <property type="entry name" value="Polysacc_deacetylase_ArnD"/>
</dbReference>
<protein>
    <submittedName>
        <fullName evidence="4">Polysaccharide deacetylase family protein</fullName>
    </submittedName>
</protein>
<dbReference type="InterPro" id="IPR011330">
    <property type="entry name" value="Glyco_hydro/deAcase_b/a-brl"/>
</dbReference>
<sequence length="237" mass="27460">MYCLRATDNGQRSTIAYLRSVKYFIKTPWWLKKIFASYIWSVKVKENILFLTFDDGPHPEITGFVLDELKKRKAKATFFCIGKNVLAYPETYKRILEEGHAVGNHTQHHLNGWKTDNKNYLADIFEAGKYIDSSMFRPPYGRITSFQARNLRDAMKNEQARVIMWDVLSADFDETLSGEDCLKNVVLNAGKGSVIVFHDSEKAFKRLQFALPRVLDFFEKKGYKFEKLTVGSPEFTL</sequence>
<comment type="caution">
    <text evidence="4">The sequence shown here is derived from an EMBL/GenBank/DDBJ whole genome shotgun (WGS) entry which is preliminary data.</text>
</comment>
<reference evidence="4" key="1">
    <citation type="submission" date="2022-01" db="EMBL/GenBank/DDBJ databases">
        <authorList>
            <person name="Jo J.-H."/>
            <person name="Im W.-T."/>
        </authorList>
    </citation>
    <scope>NUCLEOTIDE SEQUENCE</scope>
    <source>
        <strain evidence="4">NA20</strain>
    </source>
</reference>
<dbReference type="Pfam" id="PF01522">
    <property type="entry name" value="Polysacc_deac_1"/>
    <property type="match status" value="1"/>
</dbReference>
<dbReference type="Proteomes" id="UP001165367">
    <property type="component" value="Unassembled WGS sequence"/>
</dbReference>
<evidence type="ECO:0000256" key="1">
    <source>
        <dbReference type="ARBA" id="ARBA00022723"/>
    </source>
</evidence>
<evidence type="ECO:0000313" key="4">
    <source>
        <dbReference type="EMBL" id="MCG2614646.1"/>
    </source>
</evidence>
<keyword evidence="5" id="KW-1185">Reference proteome</keyword>
<dbReference type="PANTHER" id="PTHR10587">
    <property type="entry name" value="GLYCOSYL TRANSFERASE-RELATED"/>
    <property type="match status" value="1"/>
</dbReference>
<dbReference type="RefSeq" id="WP_237871261.1">
    <property type="nucleotide sequence ID" value="NZ_JAKLTR010000005.1"/>
</dbReference>
<keyword evidence="1" id="KW-0479">Metal-binding</keyword>
<proteinExistence type="predicted"/>
<dbReference type="PROSITE" id="PS51677">
    <property type="entry name" value="NODB"/>
    <property type="match status" value="1"/>
</dbReference>
<dbReference type="Gene3D" id="3.20.20.370">
    <property type="entry name" value="Glycoside hydrolase/deacetylase"/>
    <property type="match status" value="1"/>
</dbReference>
<dbReference type="EMBL" id="JAKLTR010000005">
    <property type="protein sequence ID" value="MCG2614646.1"/>
    <property type="molecule type" value="Genomic_DNA"/>
</dbReference>
<keyword evidence="2" id="KW-0378">Hydrolase</keyword>
<feature type="domain" description="NodB homology" evidence="3">
    <location>
        <begin position="47"/>
        <end position="226"/>
    </location>
</feature>
<evidence type="ECO:0000313" key="5">
    <source>
        <dbReference type="Proteomes" id="UP001165367"/>
    </source>
</evidence>
<gene>
    <name evidence="4" type="ORF">LZZ85_10150</name>
</gene>
<dbReference type="PANTHER" id="PTHR10587:SF133">
    <property type="entry name" value="CHITIN DEACETYLASE 1-RELATED"/>
    <property type="match status" value="1"/>
</dbReference>
<dbReference type="SUPFAM" id="SSF88713">
    <property type="entry name" value="Glycoside hydrolase/deacetylase"/>
    <property type="match status" value="1"/>
</dbReference>
<organism evidence="4 5">
    <name type="scientific">Terrimonas ginsenosidimutans</name>
    <dbReference type="NCBI Taxonomy" id="2908004"/>
    <lineage>
        <taxon>Bacteria</taxon>
        <taxon>Pseudomonadati</taxon>
        <taxon>Bacteroidota</taxon>
        <taxon>Chitinophagia</taxon>
        <taxon>Chitinophagales</taxon>
        <taxon>Chitinophagaceae</taxon>
        <taxon>Terrimonas</taxon>
    </lineage>
</organism>